<dbReference type="AlphaFoldDB" id="A0AAX2ERN8"/>
<gene>
    <name evidence="2" type="ORF">SAMN03159428_04455</name>
    <name evidence="1" type="ORF">SAMN03159514_02023</name>
</gene>
<evidence type="ECO:0000313" key="3">
    <source>
        <dbReference type="Proteomes" id="UP000198760"/>
    </source>
</evidence>
<proteinExistence type="predicted"/>
<organism evidence="1 4">
    <name type="scientific">Kosakonia radicincitans</name>
    <dbReference type="NCBI Taxonomy" id="283686"/>
    <lineage>
        <taxon>Bacteria</taxon>
        <taxon>Pseudomonadati</taxon>
        <taxon>Pseudomonadota</taxon>
        <taxon>Gammaproteobacteria</taxon>
        <taxon>Enterobacterales</taxon>
        <taxon>Enterobacteriaceae</taxon>
        <taxon>Kosakonia</taxon>
    </lineage>
</organism>
<accession>A0AAX2ERN8</accession>
<dbReference type="EMBL" id="FOYJ01000004">
    <property type="protein sequence ID" value="SFR10353.1"/>
    <property type="molecule type" value="Genomic_DNA"/>
</dbReference>
<keyword evidence="3" id="KW-1185">Reference proteome</keyword>
<dbReference type="RefSeq" id="WP_072440821.1">
    <property type="nucleotide sequence ID" value="NZ_FONC01000005.1"/>
</dbReference>
<evidence type="ECO:0000313" key="1">
    <source>
        <dbReference type="EMBL" id="SFR10353.1"/>
    </source>
</evidence>
<dbReference type="Proteomes" id="UP000198760">
    <property type="component" value="Unassembled WGS sequence"/>
</dbReference>
<sequence length="131" mass="14379">MNKIGLTSLVLITLSGCQSHPPQYASAGVEIKDNQPCFSMTPLSSTALVATAPTINKLNGSEWQTMTSPANWQPTRVISASHYTVWPDINWQAGIYDVVFKVSDGNNATRYATRFMLTRSAQGELTVQKQE</sequence>
<evidence type="ECO:0000313" key="2">
    <source>
        <dbReference type="EMBL" id="SFU12598.1"/>
    </source>
</evidence>
<protein>
    <recommendedName>
        <fullName evidence="5">Lipoprotein</fullName>
    </recommendedName>
</protein>
<comment type="caution">
    <text evidence="1">The sequence shown here is derived from an EMBL/GenBank/DDBJ whole genome shotgun (WGS) entry which is preliminary data.</text>
</comment>
<evidence type="ECO:0000313" key="4">
    <source>
        <dbReference type="Proteomes" id="UP000199173"/>
    </source>
</evidence>
<dbReference type="PROSITE" id="PS51257">
    <property type="entry name" value="PROKAR_LIPOPROTEIN"/>
    <property type="match status" value="1"/>
</dbReference>
<reference evidence="3 4" key="1">
    <citation type="submission" date="2016-10" db="EMBL/GenBank/DDBJ databases">
        <authorList>
            <person name="Varghese N."/>
            <person name="Submissions S."/>
        </authorList>
    </citation>
    <scope>NUCLEOTIDE SEQUENCE [LARGE SCALE GENOMIC DNA]</scope>
    <source>
        <strain evidence="2 3">NFIX06</strain>
        <strain evidence="1 4">NFIX08</strain>
    </source>
</reference>
<name>A0AAX2ERN8_9ENTR</name>
<dbReference type="EMBL" id="FPAV01000014">
    <property type="protein sequence ID" value="SFU12598.1"/>
    <property type="molecule type" value="Genomic_DNA"/>
</dbReference>
<dbReference type="Proteomes" id="UP000199173">
    <property type="component" value="Unassembled WGS sequence"/>
</dbReference>
<evidence type="ECO:0008006" key="5">
    <source>
        <dbReference type="Google" id="ProtNLM"/>
    </source>
</evidence>